<organism evidence="1 2">
    <name type="scientific">Holotrichia oblita</name>
    <name type="common">Chafer beetle</name>
    <dbReference type="NCBI Taxonomy" id="644536"/>
    <lineage>
        <taxon>Eukaryota</taxon>
        <taxon>Metazoa</taxon>
        <taxon>Ecdysozoa</taxon>
        <taxon>Arthropoda</taxon>
        <taxon>Hexapoda</taxon>
        <taxon>Insecta</taxon>
        <taxon>Pterygota</taxon>
        <taxon>Neoptera</taxon>
        <taxon>Endopterygota</taxon>
        <taxon>Coleoptera</taxon>
        <taxon>Polyphaga</taxon>
        <taxon>Scarabaeiformia</taxon>
        <taxon>Scarabaeidae</taxon>
        <taxon>Melolonthinae</taxon>
        <taxon>Holotrichia</taxon>
    </lineage>
</organism>
<dbReference type="EMBL" id="CM043015">
    <property type="protein sequence ID" value="KAI4471816.1"/>
    <property type="molecule type" value="Genomic_DNA"/>
</dbReference>
<gene>
    <name evidence="1" type="ORF">MML48_1g12419</name>
</gene>
<accession>A0ACB9TY91</accession>
<protein>
    <submittedName>
        <fullName evidence="1">Uncharacterized protein</fullName>
    </submittedName>
</protein>
<name>A0ACB9TY91_HOLOL</name>
<comment type="caution">
    <text evidence="1">The sequence shown here is derived from an EMBL/GenBank/DDBJ whole genome shotgun (WGS) entry which is preliminary data.</text>
</comment>
<evidence type="ECO:0000313" key="1">
    <source>
        <dbReference type="EMBL" id="KAI4471816.1"/>
    </source>
</evidence>
<reference evidence="1" key="1">
    <citation type="submission" date="2022-04" db="EMBL/GenBank/DDBJ databases">
        <title>Chromosome-scale genome assembly of Holotrichia oblita Faldermann.</title>
        <authorList>
            <person name="Rongchong L."/>
        </authorList>
    </citation>
    <scope>NUCLEOTIDE SEQUENCE</scope>
    <source>
        <strain evidence="1">81SQS9</strain>
    </source>
</reference>
<proteinExistence type="predicted"/>
<evidence type="ECO:0000313" key="2">
    <source>
        <dbReference type="Proteomes" id="UP001056778"/>
    </source>
</evidence>
<sequence length="127" mass="13935">MQSTCGSPKGEPISGPLICEKALQVNEKLNGPKDFNTSSGWLKNFKTQHGIRELDIQGETFSSDLVAGCAFVEKFKQDALAKGYSRGDVYNADETGINWTLPADCNTNVRPTLKDRQCGRCTIDSCR</sequence>
<dbReference type="Proteomes" id="UP001056778">
    <property type="component" value="Chromosome 1"/>
</dbReference>
<keyword evidence="2" id="KW-1185">Reference proteome</keyword>